<dbReference type="EMBL" id="LT607411">
    <property type="protein sequence ID" value="SCF01705.1"/>
    <property type="molecule type" value="Genomic_DNA"/>
</dbReference>
<name>A0A1C4WZR9_MICVI</name>
<dbReference type="PIRSF" id="PIRSF001365">
    <property type="entry name" value="DHDPS"/>
    <property type="match status" value="1"/>
</dbReference>
<dbReference type="RefSeq" id="WP_197698448.1">
    <property type="nucleotide sequence ID" value="NZ_LT607411.1"/>
</dbReference>
<dbReference type="PANTHER" id="PTHR12128:SF19">
    <property type="entry name" value="5-DEHYDRO-4-DEOXYGLUCARATE DEHYDRATASE 2-RELATED"/>
    <property type="match status" value="1"/>
</dbReference>
<dbReference type="PANTHER" id="PTHR12128">
    <property type="entry name" value="DIHYDRODIPICOLINATE SYNTHASE"/>
    <property type="match status" value="1"/>
</dbReference>
<keyword evidence="1 2" id="KW-0456">Lyase</keyword>
<dbReference type="AlphaFoldDB" id="A0A1C4WZR9"/>
<evidence type="ECO:0000313" key="6">
    <source>
        <dbReference type="Proteomes" id="UP000198242"/>
    </source>
</evidence>
<evidence type="ECO:0000256" key="3">
    <source>
        <dbReference type="PIRSR" id="PIRSR001365-1"/>
    </source>
</evidence>
<dbReference type="InterPro" id="IPR013785">
    <property type="entry name" value="Aldolase_TIM"/>
</dbReference>
<accession>A0A1C4WZR9</accession>
<dbReference type="Gene3D" id="3.20.20.70">
    <property type="entry name" value="Aldolase class I"/>
    <property type="match status" value="1"/>
</dbReference>
<dbReference type="InterPro" id="IPR002220">
    <property type="entry name" value="DapA-like"/>
</dbReference>
<evidence type="ECO:0000256" key="1">
    <source>
        <dbReference type="ARBA" id="ARBA00023239"/>
    </source>
</evidence>
<protein>
    <submittedName>
        <fullName evidence="5">4-hydroxy-tetrahydrodipicolinate synthase</fullName>
    </submittedName>
</protein>
<sequence>MSEDLQALRAAFATVVGIVVTPFDEANRLDEAAFVRLIEGAARAGIRVFTANGNTSEFYSLSPTERHRAVELALRAAPQAVTIGGIGGDTDTAIADGRRYADLGAQAVMVHEPVHPFWSPAGWRDYHQAIARALPDVAVVPYLRSPRISPSVVQQLVSSCPNVVAIKYAVTDPAAFATMVQQVGQDRVAWICGVAEMWAPFFAVAGAVGFTSGLVSVDPYRSLRMLSHLQKGDYAGAMREWSEIREFEALRARHSSEMNVSVVKEALAQLGACSRAVRPPLSPLLPQDRDHIAQILAGWAPQRDTASQGVGR</sequence>
<dbReference type="CDD" id="cd00408">
    <property type="entry name" value="DHDPS-like"/>
    <property type="match status" value="1"/>
</dbReference>
<dbReference type="Proteomes" id="UP000198242">
    <property type="component" value="Chromosome I"/>
</dbReference>
<proteinExistence type="inferred from homology"/>
<dbReference type="SUPFAM" id="SSF51569">
    <property type="entry name" value="Aldolase"/>
    <property type="match status" value="1"/>
</dbReference>
<feature type="active site" description="Proton donor/acceptor" evidence="3">
    <location>
        <position position="142"/>
    </location>
</feature>
<evidence type="ECO:0000256" key="2">
    <source>
        <dbReference type="PIRNR" id="PIRNR001365"/>
    </source>
</evidence>
<evidence type="ECO:0000256" key="4">
    <source>
        <dbReference type="PIRSR" id="PIRSR001365-2"/>
    </source>
</evidence>
<dbReference type="SMART" id="SM01130">
    <property type="entry name" value="DHDPS"/>
    <property type="match status" value="1"/>
</dbReference>
<organism evidence="5 6">
    <name type="scientific">Micromonospora viridifaciens</name>
    <dbReference type="NCBI Taxonomy" id="1881"/>
    <lineage>
        <taxon>Bacteria</taxon>
        <taxon>Bacillati</taxon>
        <taxon>Actinomycetota</taxon>
        <taxon>Actinomycetes</taxon>
        <taxon>Micromonosporales</taxon>
        <taxon>Micromonosporaceae</taxon>
        <taxon>Micromonospora</taxon>
    </lineage>
</organism>
<comment type="similarity">
    <text evidence="2">Belongs to the DapA family.</text>
</comment>
<dbReference type="GO" id="GO:0008840">
    <property type="term" value="F:4-hydroxy-tetrahydrodipicolinate synthase activity"/>
    <property type="evidence" value="ECO:0007669"/>
    <property type="project" value="TreeGrafter"/>
</dbReference>
<feature type="active site" description="Schiff-base intermediate with substrate" evidence="3">
    <location>
        <position position="167"/>
    </location>
</feature>
<reference evidence="6" key="1">
    <citation type="submission" date="2016-06" db="EMBL/GenBank/DDBJ databases">
        <authorList>
            <person name="Varghese N."/>
            <person name="Submissions Spin"/>
        </authorList>
    </citation>
    <scope>NUCLEOTIDE SEQUENCE [LARGE SCALE GENOMIC DNA]</scope>
    <source>
        <strain evidence="6">DSM 43909</strain>
    </source>
</reference>
<keyword evidence="6" id="KW-1185">Reference proteome</keyword>
<dbReference type="Pfam" id="PF00701">
    <property type="entry name" value="DHDPS"/>
    <property type="match status" value="1"/>
</dbReference>
<evidence type="ECO:0000313" key="5">
    <source>
        <dbReference type="EMBL" id="SCF01705.1"/>
    </source>
</evidence>
<feature type="binding site" evidence="4">
    <location>
        <position position="55"/>
    </location>
    <ligand>
        <name>pyruvate</name>
        <dbReference type="ChEBI" id="CHEBI:15361"/>
    </ligand>
</feature>
<gene>
    <name evidence="5" type="ORF">GA0074695_2890</name>
</gene>